<sequence length="89" mass="9862">MYFMGTSVWGTCEEQGINPLSSTSNQVAPMKDVKTHTWPCTWSFHQPQGLDVVHPQSTALITTIIHIHHLTASVIASIYTEPTRLKDAA</sequence>
<evidence type="ECO:0000313" key="1">
    <source>
        <dbReference type="EMBL" id="CAB4567722.1"/>
    </source>
</evidence>
<accession>A0A6J6DUD7</accession>
<name>A0A6J6DUD7_9ZZZZ</name>
<proteinExistence type="predicted"/>
<gene>
    <name evidence="1" type="ORF">UFOPK1572_01196</name>
</gene>
<dbReference type="EMBL" id="CAEZTC010000169">
    <property type="protein sequence ID" value="CAB4567722.1"/>
    <property type="molecule type" value="Genomic_DNA"/>
</dbReference>
<dbReference type="AlphaFoldDB" id="A0A6J6DUD7"/>
<organism evidence="1">
    <name type="scientific">freshwater metagenome</name>
    <dbReference type="NCBI Taxonomy" id="449393"/>
    <lineage>
        <taxon>unclassified sequences</taxon>
        <taxon>metagenomes</taxon>
        <taxon>ecological metagenomes</taxon>
    </lineage>
</organism>
<reference evidence="1" key="1">
    <citation type="submission" date="2020-05" db="EMBL/GenBank/DDBJ databases">
        <authorList>
            <person name="Chiriac C."/>
            <person name="Salcher M."/>
            <person name="Ghai R."/>
            <person name="Kavagutti S V."/>
        </authorList>
    </citation>
    <scope>NUCLEOTIDE SEQUENCE</scope>
</reference>
<protein>
    <submittedName>
        <fullName evidence="1">Unannotated protein</fullName>
    </submittedName>
</protein>